<keyword evidence="5" id="KW-0812">Transmembrane</keyword>
<evidence type="ECO:0000256" key="3">
    <source>
        <dbReference type="ARBA" id="ARBA00022448"/>
    </source>
</evidence>
<evidence type="ECO:0000256" key="2">
    <source>
        <dbReference type="ARBA" id="ARBA00009047"/>
    </source>
</evidence>
<keyword evidence="5" id="KW-1133">Transmembrane helix</keyword>
<accession>A0A454CX48</accession>
<dbReference type="AlphaFoldDB" id="A0A454CX48"/>
<evidence type="ECO:0000256" key="5">
    <source>
        <dbReference type="RuleBase" id="RU367050"/>
    </source>
</evidence>
<keyword evidence="4" id="KW-1003">Cell membrane</keyword>
<dbReference type="PANTHER" id="PTHR47314">
    <property type="entry name" value="MALTOSE/MALTODEXTRIN TRANSPORT SYSTEM PERMEASE PROTEIN MALF"/>
    <property type="match status" value="1"/>
</dbReference>
<feature type="non-terminal residue" evidence="7">
    <location>
        <position position="129"/>
    </location>
</feature>
<dbReference type="EMBL" id="AJSR01001403">
    <property type="protein sequence ID" value="EKM30982.1"/>
    <property type="molecule type" value="Genomic_DNA"/>
</dbReference>
<feature type="non-terminal residue" evidence="7">
    <location>
        <position position="1"/>
    </location>
</feature>
<dbReference type="Gene3D" id="1.20.58.370">
    <property type="entry name" value="MalF N-terminal region-like"/>
    <property type="match status" value="1"/>
</dbReference>
<dbReference type="InterPro" id="IPR048464">
    <property type="entry name" value="MalF_N_TM"/>
</dbReference>
<evidence type="ECO:0000313" key="7">
    <source>
        <dbReference type="EMBL" id="EKM30982.1"/>
    </source>
</evidence>
<dbReference type="GO" id="GO:0015423">
    <property type="term" value="F:ABC-type maltose transporter activity"/>
    <property type="evidence" value="ECO:0007669"/>
    <property type="project" value="TreeGrafter"/>
</dbReference>
<name>A0A454CX48_VIBHA</name>
<comment type="caution">
    <text evidence="5">Lacks conserved residue(s) required for the propagation of feature annotation.</text>
</comment>
<feature type="transmembrane region" description="Helical" evidence="5">
    <location>
        <begin position="91"/>
        <end position="113"/>
    </location>
</feature>
<evidence type="ECO:0000313" key="8">
    <source>
        <dbReference type="Proteomes" id="UP000008367"/>
    </source>
</evidence>
<gene>
    <name evidence="7" type="ORF">VCHENC02_3327B</name>
</gene>
<evidence type="ECO:0000256" key="1">
    <source>
        <dbReference type="ARBA" id="ARBA00004651"/>
    </source>
</evidence>
<organism evidence="7 8">
    <name type="scientific">Vibrio harveyi</name>
    <name type="common">Beneckea harveyi</name>
    <dbReference type="NCBI Taxonomy" id="669"/>
    <lineage>
        <taxon>Bacteria</taxon>
        <taxon>Pseudomonadati</taxon>
        <taxon>Pseudomonadota</taxon>
        <taxon>Gammaproteobacteria</taxon>
        <taxon>Vibrionales</taxon>
        <taxon>Vibrionaceae</taxon>
        <taxon>Vibrio</taxon>
    </lineage>
</organism>
<keyword evidence="5" id="KW-0472">Membrane</keyword>
<evidence type="ECO:0000256" key="4">
    <source>
        <dbReference type="ARBA" id="ARBA00022475"/>
    </source>
</evidence>
<dbReference type="SUPFAM" id="SSF160964">
    <property type="entry name" value="MalF N-terminal region-like"/>
    <property type="match status" value="1"/>
</dbReference>
<comment type="subcellular location">
    <subcellularLocation>
        <location evidence="5">Cell inner membrane</location>
        <topology evidence="5">Multi-pass membrane protein</topology>
    </subcellularLocation>
    <subcellularLocation>
        <location evidence="1">Cell membrane</location>
        <topology evidence="1">Multi-pass membrane protein</topology>
    </subcellularLocation>
</comment>
<reference evidence="7 8" key="1">
    <citation type="submission" date="2012-10" db="EMBL/GenBank/DDBJ databases">
        <title>Genome sequence of Vibrio Cholerae HENC-02.</title>
        <authorList>
            <person name="Eppinger M."/>
            <person name="Hasan N.A."/>
            <person name="Sengamalay N."/>
            <person name="Hine E."/>
            <person name="Su Q."/>
            <person name="Daugherty S.C."/>
            <person name="Young S."/>
            <person name="Sadzewicz L."/>
            <person name="Tallon L."/>
            <person name="Cebula T.A."/>
            <person name="Ravel J."/>
            <person name="Colwell R.R."/>
        </authorList>
    </citation>
    <scope>NUCLEOTIDE SEQUENCE [LARGE SCALE GENOMIC DNA]</scope>
    <source>
        <strain evidence="7 8">HENC-02</strain>
    </source>
</reference>
<dbReference type="GO" id="GO:0042956">
    <property type="term" value="P:maltodextrin transmembrane transport"/>
    <property type="evidence" value="ECO:0007669"/>
    <property type="project" value="TreeGrafter"/>
</dbReference>
<keyword evidence="5" id="KW-0762">Sugar transport</keyword>
<dbReference type="PANTHER" id="PTHR47314:SF1">
    <property type="entry name" value="MALTOSE_MALTODEXTRIN TRANSPORT SYSTEM PERMEASE PROTEIN MALF"/>
    <property type="match status" value="1"/>
</dbReference>
<dbReference type="Proteomes" id="UP000008367">
    <property type="component" value="Unassembled WGS sequence"/>
</dbReference>
<feature type="transmembrane region" description="Helical" evidence="5">
    <location>
        <begin position="39"/>
        <end position="56"/>
    </location>
</feature>
<sequence length="129" mass="14272">FYIYPIFASRFPMQSVQGTDAMTAPEASLPSSKKVFTKWALLGTVGIINGYATILMYSRGEIAFALLTIILTALALFIFGSKKTYAHRYIYPGIAGMILFILFPLAYTVGLAFTNYSAKNQLSFDRAQT</sequence>
<protein>
    <recommendedName>
        <fullName evidence="5">Maltose/maltodextrin transport system permease protein</fullName>
    </recommendedName>
</protein>
<feature type="transmembrane region" description="Helical" evidence="5">
    <location>
        <begin position="62"/>
        <end position="79"/>
    </location>
</feature>
<proteinExistence type="inferred from homology"/>
<evidence type="ECO:0000259" key="6">
    <source>
        <dbReference type="Pfam" id="PF20872"/>
    </source>
</evidence>
<dbReference type="Pfam" id="PF20872">
    <property type="entry name" value="MalF_N_TM"/>
    <property type="match status" value="1"/>
</dbReference>
<comment type="similarity">
    <text evidence="2 5">Belongs to the binding-protein-dependent transport system permease family. MalFG subfamily.</text>
</comment>
<comment type="function">
    <text evidence="5">Part of the ABC transporter complex MalEFGK involved in maltose/maltodextrin import. Probably responsible for the translocation of the substrate across the membrane.</text>
</comment>
<comment type="subunit">
    <text evidence="5">The complex is composed of two ATP-binding proteins (MalK), two transmembrane proteins (MalG and MalF) and a solute-binding protein (MalE).</text>
</comment>
<dbReference type="InterPro" id="IPR035277">
    <property type="entry name" value="MalF_N"/>
</dbReference>
<dbReference type="GO" id="GO:1990060">
    <property type="term" value="C:maltose transport complex"/>
    <property type="evidence" value="ECO:0007669"/>
    <property type="project" value="TreeGrafter"/>
</dbReference>
<keyword evidence="3" id="KW-0813">Transport</keyword>
<feature type="domain" description="MalF N-terminal region transmembrane helices" evidence="6">
    <location>
        <begin position="37"/>
        <end position="83"/>
    </location>
</feature>
<comment type="caution">
    <text evidence="7">The sequence shown here is derived from an EMBL/GenBank/DDBJ whole genome shotgun (WGS) entry which is preliminary data.</text>
</comment>
<keyword evidence="5" id="KW-0997">Cell inner membrane</keyword>